<gene>
    <name evidence="8" type="ORF">GCM10023191_094450</name>
</gene>
<comment type="cofactor">
    <cofactor evidence="6">
        <name>[2Fe-2S] cluster</name>
        <dbReference type="ChEBI" id="CHEBI:190135"/>
    </cofactor>
</comment>
<evidence type="ECO:0000313" key="8">
    <source>
        <dbReference type="EMBL" id="GAA4519192.1"/>
    </source>
</evidence>
<dbReference type="Gene3D" id="3.10.20.30">
    <property type="match status" value="1"/>
</dbReference>
<dbReference type="EMBL" id="BAABHF010000061">
    <property type="protein sequence ID" value="GAA4519192.1"/>
    <property type="molecule type" value="Genomic_DNA"/>
</dbReference>
<keyword evidence="2" id="KW-0001">2Fe-2S</keyword>
<evidence type="ECO:0000256" key="5">
    <source>
        <dbReference type="ARBA" id="ARBA00023014"/>
    </source>
</evidence>
<dbReference type="InterPro" id="IPR036010">
    <property type="entry name" value="2Fe-2S_ferredoxin-like_sf"/>
</dbReference>
<evidence type="ECO:0000256" key="2">
    <source>
        <dbReference type="ARBA" id="ARBA00022714"/>
    </source>
</evidence>
<proteinExistence type="inferred from homology"/>
<evidence type="ECO:0000256" key="3">
    <source>
        <dbReference type="ARBA" id="ARBA00022723"/>
    </source>
</evidence>
<dbReference type="Pfam" id="PF00111">
    <property type="entry name" value="Fer2"/>
    <property type="match status" value="1"/>
</dbReference>
<sequence>MHPADGVERPREDMGVVAKVIYIDSAGREYAVDAAVGDTVMGAAVKNGVPGIVAECGGNCSCATCHVWVAGEFASAVGPPGDMEEDLLDMGVSERRDTSRLSCQIRVTEALDGLTVEIPPEQP</sequence>
<keyword evidence="3" id="KW-0479">Metal-binding</keyword>
<protein>
    <submittedName>
        <fullName evidence="8">2Fe-2S iron-sulfur cluster-binding protein</fullName>
    </submittedName>
</protein>
<dbReference type="PANTHER" id="PTHR23426">
    <property type="entry name" value="FERREDOXIN/ADRENODOXIN"/>
    <property type="match status" value="1"/>
</dbReference>
<organism evidence="8 9">
    <name type="scientific">Actinoallomurus oryzae</name>
    <dbReference type="NCBI Taxonomy" id="502180"/>
    <lineage>
        <taxon>Bacteria</taxon>
        <taxon>Bacillati</taxon>
        <taxon>Actinomycetota</taxon>
        <taxon>Actinomycetes</taxon>
        <taxon>Streptosporangiales</taxon>
        <taxon>Thermomonosporaceae</taxon>
        <taxon>Actinoallomurus</taxon>
    </lineage>
</organism>
<keyword evidence="4" id="KW-0408">Iron</keyword>
<evidence type="ECO:0000256" key="4">
    <source>
        <dbReference type="ARBA" id="ARBA00023004"/>
    </source>
</evidence>
<dbReference type="CDD" id="cd00207">
    <property type="entry name" value="fer2"/>
    <property type="match status" value="1"/>
</dbReference>
<dbReference type="InterPro" id="IPR012675">
    <property type="entry name" value="Beta-grasp_dom_sf"/>
</dbReference>
<name>A0ABP8R676_9ACTN</name>
<comment type="caution">
    <text evidence="8">The sequence shown here is derived from an EMBL/GenBank/DDBJ whole genome shotgun (WGS) entry which is preliminary data.</text>
</comment>
<dbReference type="PANTHER" id="PTHR23426:SF65">
    <property type="entry name" value="FERREDOXIN-2, MITOCHONDRIAL"/>
    <property type="match status" value="1"/>
</dbReference>
<evidence type="ECO:0000313" key="9">
    <source>
        <dbReference type="Proteomes" id="UP001500503"/>
    </source>
</evidence>
<accession>A0ABP8R676</accession>
<dbReference type="PRINTS" id="PR00355">
    <property type="entry name" value="ADRENODOXIN"/>
</dbReference>
<evidence type="ECO:0000256" key="6">
    <source>
        <dbReference type="ARBA" id="ARBA00034078"/>
    </source>
</evidence>
<evidence type="ECO:0000259" key="7">
    <source>
        <dbReference type="PROSITE" id="PS51085"/>
    </source>
</evidence>
<comment type="similarity">
    <text evidence="1">Belongs to the adrenodoxin/putidaredoxin family.</text>
</comment>
<dbReference type="PROSITE" id="PS51085">
    <property type="entry name" value="2FE2S_FER_2"/>
    <property type="match status" value="1"/>
</dbReference>
<keyword evidence="5" id="KW-0411">Iron-sulfur</keyword>
<keyword evidence="9" id="KW-1185">Reference proteome</keyword>
<dbReference type="Proteomes" id="UP001500503">
    <property type="component" value="Unassembled WGS sequence"/>
</dbReference>
<dbReference type="InterPro" id="IPR001041">
    <property type="entry name" value="2Fe-2S_ferredoxin-type"/>
</dbReference>
<dbReference type="SUPFAM" id="SSF54292">
    <property type="entry name" value="2Fe-2S ferredoxin-like"/>
    <property type="match status" value="1"/>
</dbReference>
<dbReference type="InterPro" id="IPR001055">
    <property type="entry name" value="Adrenodoxin-like"/>
</dbReference>
<reference evidence="9" key="1">
    <citation type="journal article" date="2019" name="Int. J. Syst. Evol. Microbiol.">
        <title>The Global Catalogue of Microorganisms (GCM) 10K type strain sequencing project: providing services to taxonomists for standard genome sequencing and annotation.</title>
        <authorList>
            <consortium name="The Broad Institute Genomics Platform"/>
            <consortium name="The Broad Institute Genome Sequencing Center for Infectious Disease"/>
            <person name="Wu L."/>
            <person name="Ma J."/>
        </authorList>
    </citation>
    <scope>NUCLEOTIDE SEQUENCE [LARGE SCALE GENOMIC DNA]</scope>
    <source>
        <strain evidence="9">JCM 17933</strain>
    </source>
</reference>
<feature type="domain" description="2Fe-2S ferredoxin-type" evidence="7">
    <location>
        <begin position="19"/>
        <end position="122"/>
    </location>
</feature>
<evidence type="ECO:0000256" key="1">
    <source>
        <dbReference type="ARBA" id="ARBA00010914"/>
    </source>
</evidence>